<accession>A0ABT5DUE3</accession>
<name>A0ABT5DUE3_9BACT</name>
<dbReference type="InterPro" id="IPR018723">
    <property type="entry name" value="DUF2254_membrane"/>
</dbReference>
<feature type="transmembrane region" description="Helical" evidence="2">
    <location>
        <begin position="133"/>
        <end position="152"/>
    </location>
</feature>
<keyword evidence="4" id="KW-1185">Reference proteome</keyword>
<feature type="transmembrane region" description="Helical" evidence="2">
    <location>
        <begin position="172"/>
        <end position="191"/>
    </location>
</feature>
<feature type="transmembrane region" description="Helical" evidence="2">
    <location>
        <begin position="203"/>
        <end position="228"/>
    </location>
</feature>
<dbReference type="Proteomes" id="UP001221686">
    <property type="component" value="Unassembled WGS sequence"/>
</dbReference>
<feature type="transmembrane region" description="Helical" evidence="2">
    <location>
        <begin position="72"/>
        <end position="94"/>
    </location>
</feature>
<organism evidence="3 4">
    <name type="scientific">Nannocystis bainbridge</name>
    <dbReference type="NCBI Taxonomy" id="2995303"/>
    <lineage>
        <taxon>Bacteria</taxon>
        <taxon>Pseudomonadati</taxon>
        <taxon>Myxococcota</taxon>
        <taxon>Polyangia</taxon>
        <taxon>Nannocystales</taxon>
        <taxon>Nannocystaceae</taxon>
        <taxon>Nannocystis</taxon>
    </lineage>
</organism>
<keyword evidence="2" id="KW-0472">Membrane</keyword>
<gene>
    <name evidence="3" type="ORF">POL25_10225</name>
</gene>
<proteinExistence type="predicted"/>
<comment type="caution">
    <text evidence="3">The sequence shown here is derived from an EMBL/GenBank/DDBJ whole genome shotgun (WGS) entry which is preliminary data.</text>
</comment>
<protein>
    <submittedName>
        <fullName evidence="3">DUF2254 domain-containing protein</fullName>
    </submittedName>
</protein>
<dbReference type="RefSeq" id="WP_272085755.1">
    <property type="nucleotide sequence ID" value="NZ_JAQNDL010000001.1"/>
</dbReference>
<feature type="region of interest" description="Disordered" evidence="1">
    <location>
        <begin position="1"/>
        <end position="34"/>
    </location>
</feature>
<keyword evidence="2" id="KW-1133">Transmembrane helix</keyword>
<keyword evidence="2" id="KW-0812">Transmembrane</keyword>
<dbReference type="Pfam" id="PF10011">
    <property type="entry name" value="DUF2254"/>
    <property type="match status" value="1"/>
</dbReference>
<evidence type="ECO:0000256" key="1">
    <source>
        <dbReference type="SAM" id="MobiDB-lite"/>
    </source>
</evidence>
<dbReference type="EMBL" id="JAQNDL010000001">
    <property type="protein sequence ID" value="MDC0717269.1"/>
    <property type="molecule type" value="Genomic_DNA"/>
</dbReference>
<sequence>MDDEPKAAQGPQPPPQRPQEPSVSPTAVTREEKLDDTLHASRSMILRRLPVDGQPREAEIRRRQQARGQYRLALKTWSVPLVMIGAVVVVFYLLSFWLNVLSYTGADELSLVDRLIHQDLEKAQNTVGGLGEVMAAVLGLALTVSSIIVQLAATRFTPHITVLFFRARTNMLVLGFFVVSTLFVVWVNFSLDGADYAGPRWDVMFSMVLMTASLLLLFPYFAYVFDFLDPNKIIGRIKTNGLDACTTKLGRQSITIEQRQRSAVEAVEHLTNIGLNALQQKDKNIVSTTIDALREFCVEYGEMKNGMVLEWFKIPDRQSPDFVSLSPEAITDLRHRRTWLEWKVLRQYQMLFTEGQSQIKDICYLLAINTRRLGEAASVYGDLRALDLTIKFFNTYLRATLNASDIRTAYNILHQYRQLGETVLEIGKRSKPTVIDRDKTLADRAIEIAHRMRYYSGVAFQRNMAFVAEVIAHDIGTMCQRAFQLSSECHDDLLKIFLAVDDATESSDKAKALRGVRKAQIKLATHYLVYGASSLARRIAEDMRLEDPRRLRSMWIELANLDTPEFWEVNDRGSNFDYLTPDQKAMLPKFFQWFEGLQADTPALYDSLVTRRV</sequence>
<evidence type="ECO:0000313" key="3">
    <source>
        <dbReference type="EMBL" id="MDC0717269.1"/>
    </source>
</evidence>
<reference evidence="3 4" key="1">
    <citation type="submission" date="2022-11" db="EMBL/GenBank/DDBJ databases">
        <title>Minimal conservation of predation-associated metabolite biosynthetic gene clusters underscores biosynthetic potential of Myxococcota including descriptions for ten novel species: Archangium lansinium sp. nov., Myxococcus landrumus sp. nov., Nannocystis bai.</title>
        <authorList>
            <person name="Ahearne A."/>
            <person name="Stevens C."/>
            <person name="Dowd S."/>
        </authorList>
    </citation>
    <scope>NUCLEOTIDE SEQUENCE [LARGE SCALE GENOMIC DNA]</scope>
    <source>
        <strain evidence="3 4">BB15-2</strain>
    </source>
</reference>
<evidence type="ECO:0000256" key="2">
    <source>
        <dbReference type="SAM" id="Phobius"/>
    </source>
</evidence>
<evidence type="ECO:0000313" key="4">
    <source>
        <dbReference type="Proteomes" id="UP001221686"/>
    </source>
</evidence>